<dbReference type="PATRIC" id="fig|1121439.3.peg.60"/>
<feature type="domain" description="Rhodanese" evidence="1">
    <location>
        <begin position="70"/>
        <end position="164"/>
    </location>
</feature>
<evidence type="ECO:0000313" key="2">
    <source>
        <dbReference type="EMBL" id="EPR36149.1"/>
    </source>
</evidence>
<dbReference type="InterPro" id="IPR001763">
    <property type="entry name" value="Rhodanese-like_dom"/>
</dbReference>
<evidence type="ECO:0000259" key="1">
    <source>
        <dbReference type="PROSITE" id="PS50206"/>
    </source>
</evidence>
<protein>
    <submittedName>
        <fullName evidence="2">Rhodanese-like protein</fullName>
    </submittedName>
</protein>
<proteinExistence type="predicted"/>
<dbReference type="CDD" id="cd00158">
    <property type="entry name" value="RHOD"/>
    <property type="match status" value="1"/>
</dbReference>
<gene>
    <name evidence="2" type="ORF">dsat_1677</name>
</gene>
<dbReference type="PROSITE" id="PS50206">
    <property type="entry name" value="RHODANESE_3"/>
    <property type="match status" value="1"/>
</dbReference>
<accession>S7UQ23</accession>
<dbReference type="RefSeq" id="WP_020885563.1">
    <property type="nucleotide sequence ID" value="NZ_ATHI01000001.1"/>
</dbReference>
<dbReference type="Pfam" id="PF00581">
    <property type="entry name" value="Rhodanese"/>
    <property type="match status" value="1"/>
</dbReference>
<comment type="caution">
    <text evidence="2">The sequence shown here is derived from an EMBL/GenBank/DDBJ whole genome shotgun (WGS) entry which is preliminary data.</text>
</comment>
<sequence>MSLFTTAPRRTTLAQAARQALLILLISAVVAVASNAVRTDGLPLLGGGGARTGDPATGEISLADAAMLFAAGRALFLDARSAFEYDLGHIKGALSLPPSEFQPAFERYKPRFEEGLTVITYCDGERCPLGHELAEKLRAEGVAEIYELKNGWSRWQAQGLPTESGGAPDFLGTQEGGMCTVCGDEQ</sequence>
<dbReference type="OrthoDB" id="9789348at2"/>
<dbReference type="eggNOG" id="COG0607">
    <property type="taxonomic scope" value="Bacteria"/>
</dbReference>
<keyword evidence="3" id="KW-1185">Reference proteome</keyword>
<dbReference type="STRING" id="1121439.dsat_1677"/>
<reference evidence="2 3" key="1">
    <citation type="journal article" date="2013" name="Genome Announc.">
        <title>Draft genome sequences for three mercury-methylating, sulfate-reducing bacteria.</title>
        <authorList>
            <person name="Brown S.D."/>
            <person name="Hurt R.A.Jr."/>
            <person name="Gilmour C.C."/>
            <person name="Elias D.A."/>
        </authorList>
    </citation>
    <scope>NUCLEOTIDE SEQUENCE [LARGE SCALE GENOMIC DNA]</scope>
    <source>
        <strain evidence="2 3">DSM 16529</strain>
    </source>
</reference>
<evidence type="ECO:0000313" key="3">
    <source>
        <dbReference type="Proteomes" id="UP000014975"/>
    </source>
</evidence>
<organism evidence="2 3">
    <name type="scientific">Alkalidesulfovibrio alkalitolerans DSM 16529</name>
    <dbReference type="NCBI Taxonomy" id="1121439"/>
    <lineage>
        <taxon>Bacteria</taxon>
        <taxon>Pseudomonadati</taxon>
        <taxon>Thermodesulfobacteriota</taxon>
        <taxon>Desulfovibrionia</taxon>
        <taxon>Desulfovibrionales</taxon>
        <taxon>Desulfovibrionaceae</taxon>
        <taxon>Alkalidesulfovibrio</taxon>
    </lineage>
</organism>
<dbReference type="SMART" id="SM00450">
    <property type="entry name" value="RHOD"/>
    <property type="match status" value="1"/>
</dbReference>
<dbReference type="AlphaFoldDB" id="S7UQ23"/>
<dbReference type="EMBL" id="ATHI01000001">
    <property type="protein sequence ID" value="EPR36149.1"/>
    <property type="molecule type" value="Genomic_DNA"/>
</dbReference>
<name>S7UQ23_9BACT</name>
<dbReference type="InterPro" id="IPR036873">
    <property type="entry name" value="Rhodanese-like_dom_sf"/>
</dbReference>
<dbReference type="Gene3D" id="3.40.250.10">
    <property type="entry name" value="Rhodanese-like domain"/>
    <property type="match status" value="1"/>
</dbReference>
<dbReference type="Proteomes" id="UP000014975">
    <property type="component" value="Unassembled WGS sequence"/>
</dbReference>
<dbReference type="SUPFAM" id="SSF52821">
    <property type="entry name" value="Rhodanese/Cell cycle control phosphatase"/>
    <property type="match status" value="1"/>
</dbReference>